<accession>A0A9J5YCW9</accession>
<comment type="caution">
    <text evidence="1">The sequence shown here is derived from an EMBL/GenBank/DDBJ whole genome shotgun (WGS) entry which is preliminary data.</text>
</comment>
<name>A0A9J5YCW9_SOLCO</name>
<organism evidence="1 2">
    <name type="scientific">Solanum commersonii</name>
    <name type="common">Commerson's wild potato</name>
    <name type="synonym">Commerson's nightshade</name>
    <dbReference type="NCBI Taxonomy" id="4109"/>
    <lineage>
        <taxon>Eukaryota</taxon>
        <taxon>Viridiplantae</taxon>
        <taxon>Streptophyta</taxon>
        <taxon>Embryophyta</taxon>
        <taxon>Tracheophyta</taxon>
        <taxon>Spermatophyta</taxon>
        <taxon>Magnoliopsida</taxon>
        <taxon>eudicotyledons</taxon>
        <taxon>Gunneridae</taxon>
        <taxon>Pentapetalae</taxon>
        <taxon>asterids</taxon>
        <taxon>lamiids</taxon>
        <taxon>Solanales</taxon>
        <taxon>Solanaceae</taxon>
        <taxon>Solanoideae</taxon>
        <taxon>Solaneae</taxon>
        <taxon>Solanum</taxon>
    </lineage>
</organism>
<reference evidence="1 2" key="1">
    <citation type="submission" date="2020-09" db="EMBL/GenBank/DDBJ databases">
        <title>De no assembly of potato wild relative species, Solanum commersonii.</title>
        <authorList>
            <person name="Cho K."/>
        </authorList>
    </citation>
    <scope>NUCLEOTIDE SEQUENCE [LARGE SCALE GENOMIC DNA]</scope>
    <source>
        <strain evidence="1">LZ3.2</strain>
        <tissue evidence="1">Leaf</tissue>
    </source>
</reference>
<dbReference type="EMBL" id="JACXVP010000007">
    <property type="protein sequence ID" value="KAG5598042.1"/>
    <property type="molecule type" value="Genomic_DNA"/>
</dbReference>
<proteinExistence type="predicted"/>
<keyword evidence="2" id="KW-1185">Reference proteome</keyword>
<dbReference type="AlphaFoldDB" id="A0A9J5YCW9"/>
<gene>
    <name evidence="1" type="ORF">H5410_039274</name>
</gene>
<protein>
    <submittedName>
        <fullName evidence="1">Uncharacterized protein</fullName>
    </submittedName>
</protein>
<evidence type="ECO:0000313" key="2">
    <source>
        <dbReference type="Proteomes" id="UP000824120"/>
    </source>
</evidence>
<evidence type="ECO:0000313" key="1">
    <source>
        <dbReference type="EMBL" id="KAG5598042.1"/>
    </source>
</evidence>
<dbReference type="Proteomes" id="UP000824120">
    <property type="component" value="Chromosome 7"/>
</dbReference>
<sequence>MKCVYVPVREDLVTVSHSCGPLRGVGMPVMLARIVCTDKKKKRERSNGRVKDEDGQIVYGTVSHRKLKEWEKE</sequence>